<keyword evidence="1" id="KW-0472">Membrane</keyword>
<dbReference type="Proteomes" id="UP000501812">
    <property type="component" value="Chromosome"/>
</dbReference>
<reference evidence="2 3" key="1">
    <citation type="submission" date="2020-04" db="EMBL/GenBank/DDBJ databases">
        <title>Luteolibacter sp. G-1-1-1 isolated from soil.</title>
        <authorList>
            <person name="Dahal R.H."/>
        </authorList>
    </citation>
    <scope>NUCLEOTIDE SEQUENCE [LARGE SCALE GENOMIC DNA]</scope>
    <source>
        <strain evidence="2 3">G-1-1-1</strain>
    </source>
</reference>
<evidence type="ECO:0000313" key="3">
    <source>
        <dbReference type="Proteomes" id="UP000501812"/>
    </source>
</evidence>
<name>A0A858RI06_9BACT</name>
<gene>
    <name evidence="2" type="ORF">HHL09_13880</name>
</gene>
<organism evidence="2 3">
    <name type="scientific">Luteolibacter luteus</name>
    <dbReference type="NCBI Taxonomy" id="2728835"/>
    <lineage>
        <taxon>Bacteria</taxon>
        <taxon>Pseudomonadati</taxon>
        <taxon>Verrucomicrobiota</taxon>
        <taxon>Verrucomicrobiia</taxon>
        <taxon>Verrucomicrobiales</taxon>
        <taxon>Verrucomicrobiaceae</taxon>
        <taxon>Luteolibacter</taxon>
    </lineage>
</organism>
<sequence>MRFRWHKSFTFWLGVPGLLFLVWIWFLSAEHRTDLSVSGPVTVFVANEAGFMRVTCWKDPAAMGWSDYNASHMRSRHSARLFPGFAWRMQTHSGVFDFWLSHWLALFVYQLLWGLAIAWRWRKFRPSLAPRLPAEA</sequence>
<protein>
    <submittedName>
        <fullName evidence="2">Uncharacterized protein</fullName>
    </submittedName>
</protein>
<keyword evidence="1" id="KW-1133">Transmembrane helix</keyword>
<feature type="transmembrane region" description="Helical" evidence="1">
    <location>
        <begin position="98"/>
        <end position="121"/>
    </location>
</feature>
<evidence type="ECO:0000256" key="1">
    <source>
        <dbReference type="SAM" id="Phobius"/>
    </source>
</evidence>
<proteinExistence type="predicted"/>
<dbReference type="EMBL" id="CP051774">
    <property type="protein sequence ID" value="QJE96826.1"/>
    <property type="molecule type" value="Genomic_DNA"/>
</dbReference>
<dbReference type="RefSeq" id="WP_169455226.1">
    <property type="nucleotide sequence ID" value="NZ_CP051774.1"/>
</dbReference>
<accession>A0A858RI06</accession>
<feature type="transmembrane region" description="Helical" evidence="1">
    <location>
        <begin position="9"/>
        <end position="28"/>
    </location>
</feature>
<evidence type="ECO:0000313" key="2">
    <source>
        <dbReference type="EMBL" id="QJE96826.1"/>
    </source>
</evidence>
<keyword evidence="3" id="KW-1185">Reference proteome</keyword>
<dbReference type="AlphaFoldDB" id="A0A858RI06"/>
<keyword evidence="1" id="KW-0812">Transmembrane</keyword>
<dbReference type="KEGG" id="luo:HHL09_13880"/>